<evidence type="ECO:0000256" key="1">
    <source>
        <dbReference type="SAM" id="MobiDB-lite"/>
    </source>
</evidence>
<protein>
    <submittedName>
        <fullName evidence="2">Uncharacterized protein</fullName>
    </submittedName>
</protein>
<comment type="caution">
    <text evidence="2">The sequence shown here is derived from an EMBL/GenBank/DDBJ whole genome shotgun (WGS) entry which is preliminary data.</text>
</comment>
<proteinExistence type="predicted"/>
<sequence length="149" mass="16090">MLAAVCVKFTRGTVQIFRSGFGIRDSAINMQRTSANANADAPSVVGQWGLGSESYSSNGQGGLILRTPLGGEWCETWTADGRSPERTRKADTGNETRRGASHDTARHDAPSEVKCAQDIRALTRNRAEARRSGPWRAPDWGPTSDRAAT</sequence>
<evidence type="ECO:0000313" key="3">
    <source>
        <dbReference type="Proteomes" id="UP000230002"/>
    </source>
</evidence>
<reference evidence="2 3" key="1">
    <citation type="journal article" date="2015" name="Sci. Rep.">
        <title>Chromosome-level genome map provides insights into diverse defense mechanisms in the medicinal fungus Ganoderma sinense.</title>
        <authorList>
            <person name="Zhu Y."/>
            <person name="Xu J."/>
            <person name="Sun C."/>
            <person name="Zhou S."/>
            <person name="Xu H."/>
            <person name="Nelson D.R."/>
            <person name="Qian J."/>
            <person name="Song J."/>
            <person name="Luo H."/>
            <person name="Xiang L."/>
            <person name="Li Y."/>
            <person name="Xu Z."/>
            <person name="Ji A."/>
            <person name="Wang L."/>
            <person name="Lu S."/>
            <person name="Hayward A."/>
            <person name="Sun W."/>
            <person name="Li X."/>
            <person name="Schwartz D.C."/>
            <person name="Wang Y."/>
            <person name="Chen S."/>
        </authorList>
    </citation>
    <scope>NUCLEOTIDE SEQUENCE [LARGE SCALE GENOMIC DNA]</scope>
    <source>
        <strain evidence="2 3">ZZ0214-1</strain>
    </source>
</reference>
<gene>
    <name evidence="2" type="ORF">GSI_14100</name>
</gene>
<keyword evidence="3" id="KW-1185">Reference proteome</keyword>
<dbReference type="Proteomes" id="UP000230002">
    <property type="component" value="Unassembled WGS sequence"/>
</dbReference>
<name>A0A2G8RS56_9APHY</name>
<feature type="compositionally biased region" description="Basic and acidic residues" evidence="1">
    <location>
        <begin position="82"/>
        <end position="117"/>
    </location>
</feature>
<accession>A0A2G8RS56</accession>
<dbReference type="EMBL" id="AYKW01000067">
    <property type="protein sequence ID" value="PIL24347.1"/>
    <property type="molecule type" value="Genomic_DNA"/>
</dbReference>
<feature type="region of interest" description="Disordered" evidence="1">
    <location>
        <begin position="76"/>
        <end position="149"/>
    </location>
</feature>
<organism evidence="2 3">
    <name type="scientific">Ganoderma sinense ZZ0214-1</name>
    <dbReference type="NCBI Taxonomy" id="1077348"/>
    <lineage>
        <taxon>Eukaryota</taxon>
        <taxon>Fungi</taxon>
        <taxon>Dikarya</taxon>
        <taxon>Basidiomycota</taxon>
        <taxon>Agaricomycotina</taxon>
        <taxon>Agaricomycetes</taxon>
        <taxon>Polyporales</taxon>
        <taxon>Polyporaceae</taxon>
        <taxon>Ganoderma</taxon>
    </lineage>
</organism>
<evidence type="ECO:0000313" key="2">
    <source>
        <dbReference type="EMBL" id="PIL24347.1"/>
    </source>
</evidence>
<dbReference type="AlphaFoldDB" id="A0A2G8RS56"/>